<dbReference type="InterPro" id="IPR050131">
    <property type="entry name" value="Peptidase_S8_subtilisin-like"/>
</dbReference>
<evidence type="ECO:0000256" key="5">
    <source>
        <dbReference type="PROSITE-ProRule" id="PRU01240"/>
    </source>
</evidence>
<dbReference type="InterPro" id="IPR000209">
    <property type="entry name" value="Peptidase_S8/S53_dom"/>
</dbReference>
<dbReference type="EMBL" id="SGXD01000001">
    <property type="protein sequence ID" value="RZS91830.1"/>
    <property type="molecule type" value="Genomic_DNA"/>
</dbReference>
<dbReference type="InterPro" id="IPR023828">
    <property type="entry name" value="Peptidase_S8_Ser-AS"/>
</dbReference>
<dbReference type="Proteomes" id="UP000293638">
    <property type="component" value="Unassembled WGS sequence"/>
</dbReference>
<keyword evidence="9" id="KW-1185">Reference proteome</keyword>
<evidence type="ECO:0000313" key="9">
    <source>
        <dbReference type="Proteomes" id="UP000293638"/>
    </source>
</evidence>
<feature type="domain" description="Peptidase S8/S53" evidence="7">
    <location>
        <begin position="141"/>
        <end position="458"/>
    </location>
</feature>
<dbReference type="Pfam" id="PF00082">
    <property type="entry name" value="Peptidase_S8"/>
    <property type="match status" value="1"/>
</dbReference>
<protein>
    <submittedName>
        <fullName evidence="8">Subtilase family protein</fullName>
    </submittedName>
</protein>
<feature type="region of interest" description="Disordered" evidence="6">
    <location>
        <begin position="82"/>
        <end position="107"/>
    </location>
</feature>
<evidence type="ECO:0000256" key="3">
    <source>
        <dbReference type="ARBA" id="ARBA00022801"/>
    </source>
</evidence>
<dbReference type="Gene3D" id="3.40.50.200">
    <property type="entry name" value="Peptidase S8/S53 domain"/>
    <property type="match status" value="1"/>
</dbReference>
<accession>A0A4Q7NXU9</accession>
<dbReference type="AlphaFoldDB" id="A0A4Q7NXU9"/>
<evidence type="ECO:0000256" key="4">
    <source>
        <dbReference type="ARBA" id="ARBA00022825"/>
    </source>
</evidence>
<keyword evidence="2" id="KW-0645">Protease</keyword>
<dbReference type="InterPro" id="IPR015500">
    <property type="entry name" value="Peptidase_S8_subtilisin-rel"/>
</dbReference>
<dbReference type="GO" id="GO:0004252">
    <property type="term" value="F:serine-type endopeptidase activity"/>
    <property type="evidence" value="ECO:0007669"/>
    <property type="project" value="InterPro"/>
</dbReference>
<reference evidence="8 9" key="1">
    <citation type="submission" date="2019-02" db="EMBL/GenBank/DDBJ databases">
        <title>Genomic Encyclopedia of Type Strains, Phase IV (KMG-IV): sequencing the most valuable type-strain genomes for metagenomic binning, comparative biology and taxonomic classification.</title>
        <authorList>
            <person name="Goeker M."/>
        </authorList>
    </citation>
    <scope>NUCLEOTIDE SEQUENCE [LARGE SCALE GENOMIC DNA]</scope>
    <source>
        <strain evidence="8 9">DSM 45622</strain>
    </source>
</reference>
<evidence type="ECO:0000259" key="7">
    <source>
        <dbReference type="Pfam" id="PF00082"/>
    </source>
</evidence>
<dbReference type="PANTHER" id="PTHR43806:SF11">
    <property type="entry name" value="CEREVISIN-RELATED"/>
    <property type="match status" value="1"/>
</dbReference>
<evidence type="ECO:0000256" key="2">
    <source>
        <dbReference type="ARBA" id="ARBA00022670"/>
    </source>
</evidence>
<proteinExistence type="inferred from homology"/>
<dbReference type="PROSITE" id="PS51892">
    <property type="entry name" value="SUBTILASE"/>
    <property type="match status" value="1"/>
</dbReference>
<dbReference type="PROSITE" id="PS00138">
    <property type="entry name" value="SUBTILASE_SER"/>
    <property type="match status" value="1"/>
</dbReference>
<dbReference type="InterPro" id="IPR036852">
    <property type="entry name" value="Peptidase_S8/S53_dom_sf"/>
</dbReference>
<dbReference type="GO" id="GO:0006508">
    <property type="term" value="P:proteolysis"/>
    <property type="evidence" value="ECO:0007669"/>
    <property type="project" value="UniProtKB-KW"/>
</dbReference>
<sequence length="1084" mass="109535">MLLKDQHANLPASGSTLAARVAATSADQRSLVASAKDSGATDVRQLHVANAFAATVSAPEAAALAADHSVAAVVPDRLVAAPSRQTDTGGVPGATGTPRPTSSTVCPTDPAKPLLEPEALQLTHTAFNDPATPSANQIATGKGVTVAFFAEGIDVDNPDFIRPDGSHVIVDYQDFSGEGTQAPTSGGEAFGDASSIAAQGRQVYDISKVVSAAHPLPAGCTIRVQGVAPDAKLVAMKVFPAGGFAFNSAILKALDYAVTVDHADVLSESFGSNQYPDTGNDPTALFNEQLVAAGVTVVASSGDAGPANTIGSPASSPGIISAAATTSFRYYAQVGYRGFPLSNGSYQDDTISGLSSSGFTQAGRTVDLAAPGDLGWAVCTPDLDRFEDCVGPNLQPSPVYGFGGTSQSAPFIAGGAALVIQAYRDTHGGTSPAPALVRSLLTSTADDLGAPAQEQGAGLMNTLRAVKAARSAPGSSVASSSNDLLVQPSSVSVATESGSTSTATVSVTNLAAEPRTLQTRARTDGRVIGDPQTQQVSLDITTDPTFVDSNGANRAYVKTTFDVPAKAQRLTASIAYPGAQVAAAGGRVYLTLLNPDGTYAAHNLPQGSNDVGYVDVPSPKAGRWTAIVFTPKNAAGYSGPVQLTTTAYKDHTAATAPTVTLAPGETRDVSITVPQPHAAGDYSEAIVLGTKGASGSATTIVPLTLRTLVKLHAHHARFEGTLTGTNGRSGIPNPSLTYAFDVPAGTSALRASLSVPQLQGQALYGFLVDPNGEPVSERTNQRASGDSTTLVDGLDLATVNPQAGRWQLVIAQFGASEHTSGETGFRVDLYLDDAKVKAKGLPSGGTLQAGVPATATVHVSNRGKADAAFFADARLDGSTTQPLVVTGKDYTFTDAPLNPFPAVTVPTETTALTVSATASAPIGFEISPFPADHLSDLAFEGDPDVVAGPLGTSPSVTVTDPIVAPQTWLALPTAVGPVGPDGAGTISSTFSATAQTKAFDAAVTSSTGDPQLATVDAAAPAATPLVLGAGADGDITVTITPTGAPGTTVSGTLYIDTKDAVTGSVDEVAALPYSYTVGGSASIG</sequence>
<evidence type="ECO:0000256" key="1">
    <source>
        <dbReference type="ARBA" id="ARBA00011073"/>
    </source>
</evidence>
<name>A0A4Q7NXU9_9ACTN</name>
<gene>
    <name evidence="8" type="ORF">EV189_1082</name>
</gene>
<evidence type="ECO:0000256" key="6">
    <source>
        <dbReference type="SAM" id="MobiDB-lite"/>
    </source>
</evidence>
<comment type="similarity">
    <text evidence="1 5">Belongs to the peptidase S8 family.</text>
</comment>
<organism evidence="8 9">
    <name type="scientific">Motilibacter rhizosphaerae</name>
    <dbReference type="NCBI Taxonomy" id="598652"/>
    <lineage>
        <taxon>Bacteria</taxon>
        <taxon>Bacillati</taxon>
        <taxon>Actinomycetota</taxon>
        <taxon>Actinomycetes</taxon>
        <taxon>Motilibacterales</taxon>
        <taxon>Motilibacteraceae</taxon>
        <taxon>Motilibacter</taxon>
    </lineage>
</organism>
<evidence type="ECO:0000313" key="8">
    <source>
        <dbReference type="EMBL" id="RZS91830.1"/>
    </source>
</evidence>
<dbReference type="PANTHER" id="PTHR43806">
    <property type="entry name" value="PEPTIDASE S8"/>
    <property type="match status" value="1"/>
</dbReference>
<comment type="caution">
    <text evidence="8">The sequence shown here is derived from an EMBL/GenBank/DDBJ whole genome shotgun (WGS) entry which is preliminary data.</text>
</comment>
<keyword evidence="3" id="KW-0378">Hydrolase</keyword>
<dbReference type="PRINTS" id="PR00723">
    <property type="entry name" value="SUBTILISIN"/>
</dbReference>
<dbReference type="SUPFAM" id="SSF52743">
    <property type="entry name" value="Subtilisin-like"/>
    <property type="match status" value="1"/>
</dbReference>
<comment type="caution">
    <text evidence="5">Lacks conserved residue(s) required for the propagation of feature annotation.</text>
</comment>
<keyword evidence="4" id="KW-0720">Serine protease</keyword>